<evidence type="ECO:0000259" key="7">
    <source>
        <dbReference type="Pfam" id="PF12698"/>
    </source>
</evidence>
<protein>
    <submittedName>
        <fullName evidence="8">Putative membrane protein</fullName>
    </submittedName>
</protein>
<feature type="transmembrane region" description="Helical" evidence="6">
    <location>
        <begin position="287"/>
        <end position="305"/>
    </location>
</feature>
<proteinExistence type="predicted"/>
<feature type="transmembrane region" description="Helical" evidence="6">
    <location>
        <begin position="12"/>
        <end position="34"/>
    </location>
</feature>
<comment type="caution">
    <text evidence="8">The sequence shown here is derived from an EMBL/GenBank/DDBJ whole genome shotgun (WGS) entry which is preliminary data.</text>
</comment>
<feature type="transmembrane region" description="Helical" evidence="6">
    <location>
        <begin position="227"/>
        <end position="250"/>
    </location>
</feature>
<feature type="domain" description="ABC-2 type transporter transmembrane" evidence="7">
    <location>
        <begin position="17"/>
        <end position="304"/>
    </location>
</feature>
<gene>
    <name evidence="8" type="ORF">BN1326_30135</name>
</gene>
<evidence type="ECO:0000256" key="2">
    <source>
        <dbReference type="ARBA" id="ARBA00022475"/>
    </source>
</evidence>
<keyword evidence="3 6" id="KW-0812">Transmembrane</keyword>
<keyword evidence="5 6" id="KW-0472">Membrane</keyword>
<dbReference type="Proteomes" id="UP000236509">
    <property type="component" value="Unassembled WGS sequence"/>
</dbReference>
<dbReference type="PANTHER" id="PTHR30294:SF29">
    <property type="entry name" value="MULTIDRUG ABC TRANSPORTER PERMEASE YBHS-RELATED"/>
    <property type="match status" value="1"/>
</dbReference>
<dbReference type="Pfam" id="PF12698">
    <property type="entry name" value="ABC2_membrane_3"/>
    <property type="match status" value="1"/>
</dbReference>
<dbReference type="InterPro" id="IPR013525">
    <property type="entry name" value="ABC2_TM"/>
</dbReference>
<dbReference type="AlphaFoldDB" id="A0A7U7JSL3"/>
<reference evidence="8 9" key="1">
    <citation type="submission" date="2015-04" db="EMBL/GenBank/DDBJ databases">
        <authorList>
            <person name="Cao L."/>
            <person name="Gao C.H."/>
        </authorList>
    </citation>
    <scope>NUCLEOTIDE SEQUENCE [LARGE SCALE GENOMIC DNA]</scope>
    <source>
        <strain evidence="8 9">SH3</strain>
    </source>
</reference>
<dbReference type="EMBL" id="CVOU01000015">
    <property type="protein sequence ID" value="CRI20785.1"/>
    <property type="molecule type" value="Genomic_DNA"/>
</dbReference>
<evidence type="ECO:0000313" key="8">
    <source>
        <dbReference type="EMBL" id="CRI20785.1"/>
    </source>
</evidence>
<dbReference type="GO" id="GO:0140359">
    <property type="term" value="F:ABC-type transporter activity"/>
    <property type="evidence" value="ECO:0007669"/>
    <property type="project" value="InterPro"/>
</dbReference>
<comment type="subcellular location">
    <subcellularLocation>
        <location evidence="1">Cell membrane</location>
        <topology evidence="1">Multi-pass membrane protein</topology>
    </subcellularLocation>
</comment>
<feature type="transmembrane region" description="Helical" evidence="6">
    <location>
        <begin position="256"/>
        <end position="280"/>
    </location>
</feature>
<keyword evidence="2" id="KW-1003">Cell membrane</keyword>
<keyword evidence="4 6" id="KW-1133">Transmembrane helix</keyword>
<evidence type="ECO:0000256" key="5">
    <source>
        <dbReference type="ARBA" id="ARBA00023136"/>
    </source>
</evidence>
<feature type="transmembrane region" description="Helical" evidence="6">
    <location>
        <begin position="185"/>
        <end position="206"/>
    </location>
</feature>
<evidence type="ECO:0000256" key="6">
    <source>
        <dbReference type="SAM" id="Phobius"/>
    </source>
</evidence>
<accession>A0A7U7JSL3</accession>
<evidence type="ECO:0000256" key="4">
    <source>
        <dbReference type="ARBA" id="ARBA00022989"/>
    </source>
</evidence>
<keyword evidence="9" id="KW-1185">Reference proteome</keyword>
<dbReference type="InterPro" id="IPR051449">
    <property type="entry name" value="ABC-2_transporter_component"/>
</dbReference>
<evidence type="ECO:0000256" key="1">
    <source>
        <dbReference type="ARBA" id="ARBA00004651"/>
    </source>
</evidence>
<dbReference type="Gene3D" id="3.40.1710.10">
    <property type="entry name" value="abc type-2 transporter like domain"/>
    <property type="match status" value="1"/>
</dbReference>
<evidence type="ECO:0000256" key="3">
    <source>
        <dbReference type="ARBA" id="ARBA00022692"/>
    </source>
</evidence>
<evidence type="ECO:0000313" key="9">
    <source>
        <dbReference type="Proteomes" id="UP000236509"/>
    </source>
</evidence>
<sequence length="306" mass="35544">MKPYIQLVVLKQWLQYIMLVAIILITLFLCGLGYRAAHENFKIPITIQDLDQTNASKSLINKIKKSNYVIIKTVDENEGYIEDDVTKKESILSMQIPKGFSKKLKENRLKEVIQLYGRDDFIGSIAVEIVSSSLYQQQIPNIIYEHLDDMKQHHSITDINKSYYKHTPDSKIKFVSLTHQAQHSISISLIFAVILCVSAVQVVLHYRLNQQAALQRLSQYHLSRLKLYSTYVMTHTILLLLILWAVSLYMSQPLTLVFYLKSLLLILVYEIGIVFILFHIQTLSHRLFMTFIYAFAMSIVYLTIFM</sequence>
<organism evidence="8 9">
    <name type="scientific">Staphylococcus argenteus</name>
    <dbReference type="NCBI Taxonomy" id="985002"/>
    <lineage>
        <taxon>Bacteria</taxon>
        <taxon>Bacillati</taxon>
        <taxon>Bacillota</taxon>
        <taxon>Bacilli</taxon>
        <taxon>Bacillales</taxon>
        <taxon>Staphylococcaceae</taxon>
        <taxon>Staphylococcus</taxon>
    </lineage>
</organism>
<dbReference type="PANTHER" id="PTHR30294">
    <property type="entry name" value="MEMBRANE COMPONENT OF ABC TRANSPORTER YHHJ-RELATED"/>
    <property type="match status" value="1"/>
</dbReference>
<name>A0A7U7JSL3_9STAP</name>
<dbReference type="RefSeq" id="WP_031788190.1">
    <property type="nucleotide sequence ID" value="NZ_AP018562.1"/>
</dbReference>
<dbReference type="GO" id="GO:0005886">
    <property type="term" value="C:plasma membrane"/>
    <property type="evidence" value="ECO:0007669"/>
    <property type="project" value="UniProtKB-SubCell"/>
</dbReference>